<dbReference type="Pfam" id="PF13378">
    <property type="entry name" value="MR_MLE_C"/>
    <property type="match status" value="1"/>
</dbReference>
<proteinExistence type="predicted"/>
<gene>
    <name evidence="5" type="ORF">ATZ20_11255</name>
</gene>
<dbReference type="InterPro" id="IPR053670">
    <property type="entry name" value="MR_MLE-like_enzyme"/>
</dbReference>
<comment type="cofactor">
    <cofactor evidence="1">
        <name>Mg(2+)</name>
        <dbReference type="ChEBI" id="CHEBI:18420"/>
    </cofactor>
</comment>
<dbReference type="InterPro" id="IPR013341">
    <property type="entry name" value="Mandelate_racemase_N_dom"/>
</dbReference>
<dbReference type="SUPFAM" id="SSF51604">
    <property type="entry name" value="Enolase C-terminal domain-like"/>
    <property type="match status" value="1"/>
</dbReference>
<dbReference type="GO" id="GO:0016052">
    <property type="term" value="P:carbohydrate catabolic process"/>
    <property type="evidence" value="ECO:0007669"/>
    <property type="project" value="TreeGrafter"/>
</dbReference>
<dbReference type="RefSeq" id="WP_011278772.1">
    <property type="nucleotide sequence ID" value="NZ_BHWZ01000005.1"/>
</dbReference>
<dbReference type="InterPro" id="IPR036849">
    <property type="entry name" value="Enolase-like_C_sf"/>
</dbReference>
<dbReference type="Gene3D" id="3.20.20.120">
    <property type="entry name" value="Enolase-like C-terminal domain"/>
    <property type="match status" value="1"/>
</dbReference>
<dbReference type="Gene3D" id="3.30.390.10">
    <property type="entry name" value="Enolase-like, N-terminal domain"/>
    <property type="match status" value="1"/>
</dbReference>
<dbReference type="SFLD" id="SFLDS00001">
    <property type="entry name" value="Enolase"/>
    <property type="match status" value="1"/>
</dbReference>
<dbReference type="STRING" id="1435377.SUSAZ_09070"/>
<dbReference type="InterPro" id="IPR029017">
    <property type="entry name" value="Enolase-like_N"/>
</dbReference>
<dbReference type="GO" id="GO:0000287">
    <property type="term" value="F:magnesium ion binding"/>
    <property type="evidence" value="ECO:0007669"/>
    <property type="project" value="TreeGrafter"/>
</dbReference>
<dbReference type="OrthoDB" id="42605at2157"/>
<evidence type="ECO:0000313" key="6">
    <source>
        <dbReference type="Proteomes" id="UP000060043"/>
    </source>
</evidence>
<dbReference type="Proteomes" id="UP000060043">
    <property type="component" value="Chromosome"/>
</dbReference>
<evidence type="ECO:0000259" key="4">
    <source>
        <dbReference type="SMART" id="SM00922"/>
    </source>
</evidence>
<dbReference type="NCBIfam" id="NF040866">
    <property type="entry name" value="AraD_Arch"/>
    <property type="match status" value="1"/>
</dbReference>
<dbReference type="Pfam" id="PF02746">
    <property type="entry name" value="MR_MLE_N"/>
    <property type="match status" value="1"/>
</dbReference>
<reference evidence="5 6" key="1">
    <citation type="submission" date="2015-12" db="EMBL/GenBank/DDBJ databases">
        <title>A stable core within a dynamic pangenome in Sulfolobus acidocaldarius.</title>
        <authorList>
            <person name="Anderson R."/>
            <person name="Kouris A."/>
            <person name="Seward C."/>
            <person name="Campbell K."/>
            <person name="Whitaker R."/>
        </authorList>
    </citation>
    <scope>NUCLEOTIDE SEQUENCE [LARGE SCALE GENOMIC DNA]</scope>
    <source>
        <strain evidence="5 6">NG05B_CO5_07</strain>
    </source>
</reference>
<sequence>MKISEVKVTKLSSKEFYERDALAVKGGAEHFMDVAVVSVVTSNGEIGYGEAIAYGILDVVSTTIEKIYRPLLLGEESSNILGLWNKMYKTTFRLGRRGVTISSLSGVDIALWDLLGKELGSPVYKLLGGERRRIRGYITGGYYRQDKDMEKLLEEVKGYIEKGFTSVKIKIGGLSVQEDMKRLNAIRENFGNSLNIAVDANNVYDFNTALKVGRELEKLGVMFFEEPISTDLPDLSAELTRALDIPIAGYETASTLFEYRDLITKRSVDIVQVDASWNGGITEMVRIGNLARAFGLPVVPHYSAGGISFVASLHSALVIDSPIIEYHLRYNPLRESLAGEAIRYENGEFLPPDKPGLGISLDERVIEKYRVE</sequence>
<accession>A0A0U3HNY0</accession>
<keyword evidence="3" id="KW-0460">Magnesium</keyword>
<dbReference type="SFLD" id="SFLDF00156">
    <property type="entry name" value="D-arabinonate_dehydratase"/>
    <property type="match status" value="1"/>
</dbReference>
<dbReference type="GO" id="GO:0016836">
    <property type="term" value="F:hydro-lyase activity"/>
    <property type="evidence" value="ECO:0007669"/>
    <property type="project" value="TreeGrafter"/>
</dbReference>
<dbReference type="AlphaFoldDB" id="A0A0U3HNY0"/>
<dbReference type="PaxDb" id="1435377-SUSAZ_09070"/>
<dbReference type="InterPro" id="IPR013342">
    <property type="entry name" value="Mandelate_racemase_C"/>
</dbReference>
<dbReference type="InterPro" id="IPR046945">
    <property type="entry name" value="RHMD-like"/>
</dbReference>
<dbReference type="GeneID" id="14552480"/>
<organism evidence="5 6">
    <name type="scientific">Sulfolobus acidocaldarius</name>
    <dbReference type="NCBI Taxonomy" id="2285"/>
    <lineage>
        <taxon>Archaea</taxon>
        <taxon>Thermoproteota</taxon>
        <taxon>Thermoprotei</taxon>
        <taxon>Sulfolobales</taxon>
        <taxon>Sulfolobaceae</taxon>
        <taxon>Sulfolobus</taxon>
    </lineage>
</organism>
<evidence type="ECO:0000256" key="3">
    <source>
        <dbReference type="ARBA" id="ARBA00022842"/>
    </source>
</evidence>
<evidence type="ECO:0000256" key="2">
    <source>
        <dbReference type="ARBA" id="ARBA00022723"/>
    </source>
</evidence>
<dbReference type="EMBL" id="CP013695">
    <property type="protein sequence ID" value="ALU32668.1"/>
    <property type="molecule type" value="Genomic_DNA"/>
</dbReference>
<evidence type="ECO:0000256" key="1">
    <source>
        <dbReference type="ARBA" id="ARBA00001946"/>
    </source>
</evidence>
<dbReference type="SFLD" id="SFLDG00179">
    <property type="entry name" value="mandelate_racemase"/>
    <property type="match status" value="1"/>
</dbReference>
<dbReference type="CDD" id="cd03316">
    <property type="entry name" value="MR_like"/>
    <property type="match status" value="1"/>
</dbReference>
<dbReference type="InterPro" id="IPR029065">
    <property type="entry name" value="Enolase_C-like"/>
</dbReference>
<evidence type="ECO:0000313" key="5">
    <source>
        <dbReference type="EMBL" id="ALU32668.1"/>
    </source>
</evidence>
<name>A0A0U3HNY0_9CREN</name>
<dbReference type="SMART" id="SM00922">
    <property type="entry name" value="MR_MLE"/>
    <property type="match status" value="1"/>
</dbReference>
<dbReference type="PANTHER" id="PTHR13794">
    <property type="entry name" value="ENOLASE SUPERFAMILY, MANDELATE RACEMASE"/>
    <property type="match status" value="1"/>
</dbReference>
<dbReference type="PANTHER" id="PTHR13794:SF58">
    <property type="entry name" value="MITOCHONDRIAL ENOLASE SUPERFAMILY MEMBER 1"/>
    <property type="match status" value="1"/>
</dbReference>
<feature type="domain" description="Mandelate racemase/muconate lactonizing enzyme C-terminal" evidence="4">
    <location>
        <begin position="149"/>
        <end position="246"/>
    </location>
</feature>
<protein>
    <submittedName>
        <fullName evidence="5">Mandelate racemase</fullName>
    </submittedName>
</protein>
<dbReference type="OMA" id="WVEHFDW"/>
<dbReference type="SUPFAM" id="SSF54826">
    <property type="entry name" value="Enolase N-terminal domain-like"/>
    <property type="match status" value="1"/>
</dbReference>
<keyword evidence="2" id="KW-0479">Metal-binding</keyword>